<dbReference type="EMBL" id="JAFIUH010000002">
    <property type="protein sequence ID" value="MBN4059525.1"/>
    <property type="molecule type" value="Genomic_DNA"/>
</dbReference>
<dbReference type="Pfam" id="PF00578">
    <property type="entry name" value="AhpC-TSA"/>
    <property type="match status" value="1"/>
</dbReference>
<dbReference type="EMBL" id="JAFIUH010000002">
    <property type="protein sequence ID" value="MBN4059540.1"/>
    <property type="molecule type" value="Genomic_DNA"/>
</dbReference>
<evidence type="ECO:0000313" key="10">
    <source>
        <dbReference type="Proteomes" id="UP000724964"/>
    </source>
</evidence>
<dbReference type="InterPro" id="IPR036249">
    <property type="entry name" value="Thioredoxin-like_sf"/>
</dbReference>
<comment type="subcellular location">
    <subcellularLocation>
        <location evidence="1">Cell envelope</location>
    </subcellularLocation>
</comment>
<protein>
    <submittedName>
        <fullName evidence="9">TlpA family protein disulfide reductase</fullName>
    </submittedName>
</protein>
<evidence type="ECO:0000256" key="3">
    <source>
        <dbReference type="ARBA" id="ARBA00022968"/>
    </source>
</evidence>
<dbReference type="CDD" id="cd02966">
    <property type="entry name" value="TlpA_like_family"/>
    <property type="match status" value="1"/>
</dbReference>
<dbReference type="PANTHER" id="PTHR42852">
    <property type="entry name" value="THIOL:DISULFIDE INTERCHANGE PROTEIN DSBE"/>
    <property type="match status" value="1"/>
</dbReference>
<keyword evidence="10" id="KW-1185">Reference proteome</keyword>
<accession>A0ABS3AQH2</accession>
<reference evidence="9 10" key="1">
    <citation type="submission" date="2021-02" db="EMBL/GenBank/DDBJ databases">
        <title>Activity-based single-cell genomes from oceanic crustal fluid captures similar information to metagenomic and metatranscriptomic surveys with orders of magnitude less sampling.</title>
        <authorList>
            <person name="D'Angelo T.S."/>
            <person name="Orcutt B.N."/>
        </authorList>
    </citation>
    <scope>NUCLEOTIDE SEQUENCE [LARGE SCALE GENOMIC DNA]</scope>
    <source>
        <strain evidence="9">AH-315-J10</strain>
    </source>
</reference>
<keyword evidence="2" id="KW-0201">Cytochrome c-type biogenesis</keyword>
<evidence type="ECO:0000256" key="6">
    <source>
        <dbReference type="SAM" id="Phobius"/>
    </source>
</evidence>
<feature type="domain" description="Thioredoxin" evidence="7">
    <location>
        <begin position="33"/>
        <end position="185"/>
    </location>
</feature>
<dbReference type="InterPro" id="IPR050553">
    <property type="entry name" value="Thioredoxin_ResA/DsbE_sf"/>
</dbReference>
<evidence type="ECO:0000256" key="4">
    <source>
        <dbReference type="ARBA" id="ARBA00023157"/>
    </source>
</evidence>
<dbReference type="PROSITE" id="PS51352">
    <property type="entry name" value="THIOREDOXIN_2"/>
    <property type="match status" value="1"/>
</dbReference>
<keyword evidence="6" id="KW-0472">Membrane</keyword>
<sequence>MASQESTGPKFTVRRISVIVAVAAVAIWVGLTALDEPELPNFEASGDPIDLPADGSFPAVSIDEFEGILVGLRGQPVVVNIWASWCAPCRTEMPLLQATADSFAGRAVILGVASNDDPTEAQRFLDDLGLTYPNVFDTTGEIRVALGLTAYPTTYVFGADGRLRSRVNGGISEQRLAALITDALR</sequence>
<comment type="caution">
    <text evidence="9">The sequence shown here is derived from an EMBL/GenBank/DDBJ whole genome shotgun (WGS) entry which is preliminary data.</text>
</comment>
<dbReference type="InterPro" id="IPR000866">
    <property type="entry name" value="AhpC/TSA"/>
</dbReference>
<feature type="transmembrane region" description="Helical" evidence="6">
    <location>
        <begin position="12"/>
        <end position="31"/>
    </location>
</feature>
<evidence type="ECO:0000259" key="7">
    <source>
        <dbReference type="PROSITE" id="PS51352"/>
    </source>
</evidence>
<keyword evidence="3" id="KW-0735">Signal-anchor</keyword>
<gene>
    <name evidence="8" type="ORF">JYT35_00225</name>
    <name evidence="9" type="ORF">JYT35_00300</name>
</gene>
<evidence type="ECO:0000256" key="5">
    <source>
        <dbReference type="ARBA" id="ARBA00023284"/>
    </source>
</evidence>
<dbReference type="PROSITE" id="PS00194">
    <property type="entry name" value="THIOREDOXIN_1"/>
    <property type="match status" value="1"/>
</dbReference>
<dbReference type="PANTHER" id="PTHR42852:SF6">
    <property type="entry name" value="THIOL:DISULFIDE INTERCHANGE PROTEIN DSBE"/>
    <property type="match status" value="1"/>
</dbReference>
<name>A0ABS3AQH2_9ACTN</name>
<proteinExistence type="predicted"/>
<dbReference type="SUPFAM" id="SSF52833">
    <property type="entry name" value="Thioredoxin-like"/>
    <property type="match status" value="1"/>
</dbReference>
<dbReference type="InterPro" id="IPR013766">
    <property type="entry name" value="Thioredoxin_domain"/>
</dbReference>
<keyword evidence="5" id="KW-0676">Redox-active center</keyword>
<evidence type="ECO:0000313" key="9">
    <source>
        <dbReference type="EMBL" id="MBN4059540.1"/>
    </source>
</evidence>
<evidence type="ECO:0000256" key="2">
    <source>
        <dbReference type="ARBA" id="ARBA00022748"/>
    </source>
</evidence>
<keyword evidence="6" id="KW-0812">Transmembrane</keyword>
<keyword evidence="6" id="KW-1133">Transmembrane helix</keyword>
<keyword evidence="4" id="KW-1015">Disulfide bond</keyword>
<organism evidence="9 10">
    <name type="scientific">Acidimicrobium ferrooxidans</name>
    <dbReference type="NCBI Taxonomy" id="53635"/>
    <lineage>
        <taxon>Bacteria</taxon>
        <taxon>Bacillati</taxon>
        <taxon>Actinomycetota</taxon>
        <taxon>Acidimicrobiia</taxon>
        <taxon>Acidimicrobiales</taxon>
        <taxon>Acidimicrobiaceae</taxon>
        <taxon>Acidimicrobium</taxon>
    </lineage>
</organism>
<dbReference type="Proteomes" id="UP000724964">
    <property type="component" value="Unassembled WGS sequence"/>
</dbReference>
<dbReference type="Gene3D" id="3.40.30.10">
    <property type="entry name" value="Glutaredoxin"/>
    <property type="match status" value="1"/>
</dbReference>
<dbReference type="InterPro" id="IPR017937">
    <property type="entry name" value="Thioredoxin_CS"/>
</dbReference>
<evidence type="ECO:0000313" key="8">
    <source>
        <dbReference type="EMBL" id="MBN4059525.1"/>
    </source>
</evidence>
<evidence type="ECO:0000256" key="1">
    <source>
        <dbReference type="ARBA" id="ARBA00004196"/>
    </source>
</evidence>